<evidence type="ECO:0000256" key="6">
    <source>
        <dbReference type="ARBA" id="ARBA00022989"/>
    </source>
</evidence>
<dbReference type="EMBL" id="NWSH01000559">
    <property type="protein sequence ID" value="PCG75660.1"/>
    <property type="molecule type" value="Genomic_DNA"/>
</dbReference>
<evidence type="ECO:0000256" key="7">
    <source>
        <dbReference type="ARBA" id="ARBA00023002"/>
    </source>
</evidence>
<dbReference type="STRING" id="7102.A0A2A4JW88"/>
<dbReference type="InterPro" id="IPR005804">
    <property type="entry name" value="FA_desaturase_dom"/>
</dbReference>
<dbReference type="PRINTS" id="PR00075">
    <property type="entry name" value="FACDDSATRASE"/>
</dbReference>
<comment type="cofactor">
    <cofactor evidence="12">
        <name>Fe(2+)</name>
        <dbReference type="ChEBI" id="CHEBI:29033"/>
    </cofactor>
</comment>
<keyword evidence="4 12" id="KW-0812">Transmembrane</keyword>
<evidence type="ECO:0000256" key="5">
    <source>
        <dbReference type="ARBA" id="ARBA00022832"/>
    </source>
</evidence>
<feature type="domain" description="Fatty acid desaturase" evidence="13">
    <location>
        <begin position="38"/>
        <end position="199"/>
    </location>
</feature>
<evidence type="ECO:0000256" key="2">
    <source>
        <dbReference type="ARBA" id="ARBA00009295"/>
    </source>
</evidence>
<evidence type="ECO:0000256" key="4">
    <source>
        <dbReference type="ARBA" id="ARBA00022692"/>
    </source>
</evidence>
<keyword evidence="5" id="KW-0276">Fatty acid metabolism</keyword>
<name>A0A2A4JW88_HELVI</name>
<comment type="domain">
    <text evidence="12">The histidine box domains are involved in binding the catalytic metal ions.</text>
</comment>
<dbReference type="PANTHER" id="PTHR11351">
    <property type="entry name" value="ACYL-COA DESATURASE"/>
    <property type="match status" value="1"/>
</dbReference>
<evidence type="ECO:0000256" key="10">
    <source>
        <dbReference type="ARBA" id="ARBA00023136"/>
    </source>
</evidence>
<dbReference type="AlphaFoldDB" id="A0A2A4JW88"/>
<dbReference type="GO" id="GO:0005506">
    <property type="term" value="F:iron ion binding"/>
    <property type="evidence" value="ECO:0007669"/>
    <property type="project" value="TreeGrafter"/>
</dbReference>
<dbReference type="Pfam" id="PF00487">
    <property type="entry name" value="FA_desaturase"/>
    <property type="match status" value="1"/>
</dbReference>
<sequence length="313" mass="36492">MASSLFSSREADTVSKALAISIKIPREWLPEPSSLLTCSVRNSIYEWVRDHRLHHKFSDTDADPHNASRGFFFSHIGWLMMKKNEEVMKQGKKIDMSDIEEDEIIMFQEKYNTILKIFFCYILPISLNIFLWNEDWKCAVAWQAFIRYLCVLHAEMTVNSLAHIYGYQPYNKTIVPKENIFVSRVTFGEGWHNYHHSFPFDFKAAEFFDQLDWSTGLIRWFAKNGWAYDLKEASPEMVNAMTKRLGDIDHSPSRVQIIVHNFRVASPGERDVIISGLYLKPALNSNSFSGLVRCYTEFGYIRDLGYPSDFRGY</sequence>
<comment type="caution">
    <text evidence="14">The sequence shown here is derived from an EMBL/GenBank/DDBJ whole genome shotgun (WGS) entry which is preliminary data.</text>
</comment>
<evidence type="ECO:0000256" key="11">
    <source>
        <dbReference type="ARBA" id="ARBA00023160"/>
    </source>
</evidence>
<keyword evidence="9" id="KW-0443">Lipid metabolism</keyword>
<dbReference type="GO" id="GO:0005789">
    <property type="term" value="C:endoplasmic reticulum membrane"/>
    <property type="evidence" value="ECO:0007669"/>
    <property type="project" value="TreeGrafter"/>
</dbReference>
<proteinExistence type="inferred from homology"/>
<evidence type="ECO:0000256" key="8">
    <source>
        <dbReference type="ARBA" id="ARBA00023004"/>
    </source>
</evidence>
<dbReference type="GO" id="GO:0004768">
    <property type="term" value="F:stearoyl-CoA 9-desaturase activity"/>
    <property type="evidence" value="ECO:0007669"/>
    <property type="project" value="TreeGrafter"/>
</dbReference>
<evidence type="ECO:0000259" key="13">
    <source>
        <dbReference type="Pfam" id="PF00487"/>
    </source>
</evidence>
<evidence type="ECO:0000313" key="14">
    <source>
        <dbReference type="EMBL" id="PCG75660.1"/>
    </source>
</evidence>
<evidence type="ECO:0000256" key="3">
    <source>
        <dbReference type="ARBA" id="ARBA00022516"/>
    </source>
</evidence>
<accession>A0A2A4JW88</accession>
<protein>
    <recommendedName>
        <fullName evidence="13">Fatty acid desaturase domain-containing protein</fullName>
    </recommendedName>
</protein>
<gene>
    <name evidence="14" type="ORF">B5V51_11206</name>
</gene>
<evidence type="ECO:0000256" key="9">
    <source>
        <dbReference type="ARBA" id="ARBA00023098"/>
    </source>
</evidence>
<comment type="similarity">
    <text evidence="2 12">Belongs to the fatty acid desaturase type 1 family.</text>
</comment>
<evidence type="ECO:0000256" key="12">
    <source>
        <dbReference type="RuleBase" id="RU000581"/>
    </source>
</evidence>
<dbReference type="GO" id="GO:0006636">
    <property type="term" value="P:unsaturated fatty acid biosynthetic process"/>
    <property type="evidence" value="ECO:0007669"/>
    <property type="project" value="TreeGrafter"/>
</dbReference>
<keyword evidence="11 12" id="KW-0275">Fatty acid biosynthesis</keyword>
<evidence type="ECO:0000256" key="1">
    <source>
        <dbReference type="ARBA" id="ARBA00004141"/>
    </source>
</evidence>
<keyword evidence="3 12" id="KW-0444">Lipid biosynthesis</keyword>
<dbReference type="InterPro" id="IPR015876">
    <property type="entry name" value="Acyl-CoA_DS"/>
</dbReference>
<keyword evidence="6" id="KW-1133">Transmembrane helix</keyword>
<reference evidence="14" key="1">
    <citation type="submission" date="2017-09" db="EMBL/GenBank/DDBJ databases">
        <title>Contemporary evolution of a Lepidopteran species, Heliothis virescens, in response to modern agricultural practices.</title>
        <authorList>
            <person name="Fritz M.L."/>
            <person name="Deyonke A.M."/>
            <person name="Papanicolaou A."/>
            <person name="Micinski S."/>
            <person name="Westbrook J."/>
            <person name="Gould F."/>
        </authorList>
    </citation>
    <scope>NUCLEOTIDE SEQUENCE [LARGE SCALE GENOMIC DNA]</scope>
    <source>
        <strain evidence="14">HvINT-</strain>
        <tissue evidence="14">Whole body</tissue>
    </source>
</reference>
<keyword evidence="8" id="KW-0408">Iron</keyword>
<keyword evidence="10" id="KW-0472">Membrane</keyword>
<organism evidence="14">
    <name type="scientific">Heliothis virescens</name>
    <name type="common">Tobacco budworm moth</name>
    <dbReference type="NCBI Taxonomy" id="7102"/>
    <lineage>
        <taxon>Eukaryota</taxon>
        <taxon>Metazoa</taxon>
        <taxon>Ecdysozoa</taxon>
        <taxon>Arthropoda</taxon>
        <taxon>Hexapoda</taxon>
        <taxon>Insecta</taxon>
        <taxon>Pterygota</taxon>
        <taxon>Neoptera</taxon>
        <taxon>Endopterygota</taxon>
        <taxon>Lepidoptera</taxon>
        <taxon>Glossata</taxon>
        <taxon>Ditrysia</taxon>
        <taxon>Noctuoidea</taxon>
        <taxon>Noctuidae</taxon>
        <taxon>Heliothinae</taxon>
        <taxon>Heliothis</taxon>
    </lineage>
</organism>
<keyword evidence="7 12" id="KW-0560">Oxidoreductase</keyword>
<comment type="subcellular location">
    <subcellularLocation>
        <location evidence="1">Membrane</location>
        <topology evidence="1">Multi-pass membrane protein</topology>
    </subcellularLocation>
</comment>
<dbReference type="PANTHER" id="PTHR11351:SF31">
    <property type="entry name" value="DESATURASE 1, ISOFORM A-RELATED"/>
    <property type="match status" value="1"/>
</dbReference>
<dbReference type="CDD" id="cd03505">
    <property type="entry name" value="Delta9-FADS-like"/>
    <property type="match status" value="1"/>
</dbReference>